<name>A0A150FTE8_GONPE</name>
<protein>
    <submittedName>
        <fullName evidence="2">Uncharacterized protein</fullName>
    </submittedName>
</protein>
<dbReference type="AlphaFoldDB" id="A0A150FTE8"/>
<dbReference type="Proteomes" id="UP000075714">
    <property type="component" value="Unassembled WGS sequence"/>
</dbReference>
<sequence length="328" mass="35644">MAAPKQSTLQIAAVVQALQADEELAQVMRRQGRWRSEDRQQLVARLRGVLGVELSAKQMDDWLRNHKAAVVMQLGGPLLPEVRQGPAAGHHRHAPQHQRQPQPCLAGPQQQSAATAEVMAAFPEDMDAETRTALRAVAQLMHIAEDPAEQEELEAWDEREWRTLTAQICAGVKDPESAAAKRPCDDVCTAQQFRDVMAAALPQHVCAVCSRRRRQAEVQPVPLSQLRKWLDQHLDASLPPNEEVPRNGITRWVPPTAAEAQELLAAGQGATCKEGIVEAVMRARPQRPVSEAPLTLAMCAAEAAATPATEASALPPVPYVAASPDAAH</sequence>
<evidence type="ECO:0000256" key="1">
    <source>
        <dbReference type="SAM" id="MobiDB-lite"/>
    </source>
</evidence>
<accession>A0A150FTE8</accession>
<proteinExistence type="predicted"/>
<gene>
    <name evidence="2" type="ORF">GPECTOR_1532g700</name>
</gene>
<evidence type="ECO:0000313" key="3">
    <source>
        <dbReference type="Proteomes" id="UP000075714"/>
    </source>
</evidence>
<feature type="region of interest" description="Disordered" evidence="1">
    <location>
        <begin position="81"/>
        <end position="112"/>
    </location>
</feature>
<keyword evidence="3" id="KW-1185">Reference proteome</keyword>
<dbReference type="EMBL" id="LSYV01001524">
    <property type="protein sequence ID" value="KXZ40884.1"/>
    <property type="molecule type" value="Genomic_DNA"/>
</dbReference>
<comment type="caution">
    <text evidence="2">The sequence shown here is derived from an EMBL/GenBank/DDBJ whole genome shotgun (WGS) entry which is preliminary data.</text>
</comment>
<evidence type="ECO:0000313" key="2">
    <source>
        <dbReference type="EMBL" id="KXZ40884.1"/>
    </source>
</evidence>
<reference evidence="3" key="1">
    <citation type="journal article" date="2016" name="Nat. Commun.">
        <title>The Gonium pectorale genome demonstrates co-option of cell cycle regulation during the evolution of multicellularity.</title>
        <authorList>
            <person name="Hanschen E.R."/>
            <person name="Marriage T.N."/>
            <person name="Ferris P.J."/>
            <person name="Hamaji T."/>
            <person name="Toyoda A."/>
            <person name="Fujiyama A."/>
            <person name="Neme R."/>
            <person name="Noguchi H."/>
            <person name="Minakuchi Y."/>
            <person name="Suzuki M."/>
            <person name="Kawai-Toyooka H."/>
            <person name="Smith D.R."/>
            <person name="Sparks H."/>
            <person name="Anderson J."/>
            <person name="Bakaric R."/>
            <person name="Luria V."/>
            <person name="Karger A."/>
            <person name="Kirschner M.W."/>
            <person name="Durand P.M."/>
            <person name="Michod R.E."/>
            <person name="Nozaki H."/>
            <person name="Olson B.J."/>
        </authorList>
    </citation>
    <scope>NUCLEOTIDE SEQUENCE [LARGE SCALE GENOMIC DNA]</scope>
    <source>
        <strain evidence="3">NIES-2863</strain>
    </source>
</reference>
<organism evidence="2 3">
    <name type="scientific">Gonium pectorale</name>
    <name type="common">Green alga</name>
    <dbReference type="NCBI Taxonomy" id="33097"/>
    <lineage>
        <taxon>Eukaryota</taxon>
        <taxon>Viridiplantae</taxon>
        <taxon>Chlorophyta</taxon>
        <taxon>core chlorophytes</taxon>
        <taxon>Chlorophyceae</taxon>
        <taxon>CS clade</taxon>
        <taxon>Chlamydomonadales</taxon>
        <taxon>Volvocaceae</taxon>
        <taxon>Gonium</taxon>
    </lineage>
</organism>
<dbReference type="OrthoDB" id="10668468at2759"/>